<dbReference type="RefSeq" id="WP_187533435.1">
    <property type="nucleotide sequence ID" value="NZ_CBCSHU010000007.1"/>
</dbReference>
<evidence type="ECO:0000313" key="1">
    <source>
        <dbReference type="EMBL" id="QNN60305.1"/>
    </source>
</evidence>
<reference evidence="1 2" key="1">
    <citation type="submission" date="2020-08" db="EMBL/GenBank/DDBJ databases">
        <title>Genome sequence of Erysipelothrix inopinata DSM 15511T.</title>
        <authorList>
            <person name="Hyun D.-W."/>
            <person name="Bae J.-W."/>
        </authorList>
    </citation>
    <scope>NUCLEOTIDE SEQUENCE [LARGE SCALE GENOMIC DNA]</scope>
    <source>
        <strain evidence="1 2">DSM 15511</strain>
    </source>
</reference>
<dbReference type="Proteomes" id="UP000515928">
    <property type="component" value="Chromosome"/>
</dbReference>
<proteinExistence type="predicted"/>
<name>A0A7G9RXI0_9FIRM</name>
<evidence type="ECO:0008006" key="3">
    <source>
        <dbReference type="Google" id="ProtNLM"/>
    </source>
</evidence>
<dbReference type="AlphaFoldDB" id="A0A7G9RXI0"/>
<dbReference type="PROSITE" id="PS51257">
    <property type="entry name" value="PROKAR_LIPOPROTEIN"/>
    <property type="match status" value="1"/>
</dbReference>
<evidence type="ECO:0000313" key="2">
    <source>
        <dbReference type="Proteomes" id="UP000515928"/>
    </source>
</evidence>
<gene>
    <name evidence="1" type="ORF">H9L01_07990</name>
</gene>
<organism evidence="1 2">
    <name type="scientific">Erysipelothrix inopinata</name>
    <dbReference type="NCBI Taxonomy" id="225084"/>
    <lineage>
        <taxon>Bacteria</taxon>
        <taxon>Bacillati</taxon>
        <taxon>Bacillota</taxon>
        <taxon>Erysipelotrichia</taxon>
        <taxon>Erysipelotrichales</taxon>
        <taxon>Erysipelotrichaceae</taxon>
        <taxon>Erysipelothrix</taxon>
    </lineage>
</organism>
<dbReference type="KEGG" id="eio:H9L01_07990"/>
<keyword evidence="2" id="KW-1185">Reference proteome</keyword>
<accession>A0A7G9RXI0</accession>
<dbReference type="EMBL" id="CP060715">
    <property type="protein sequence ID" value="QNN60305.1"/>
    <property type="molecule type" value="Genomic_DNA"/>
</dbReference>
<protein>
    <recommendedName>
        <fullName evidence="3">Lipoprotein</fullName>
    </recommendedName>
</protein>
<sequence length="281" mass="32521">MKRLISFSLVLMIVLVGCSKKEPEETKEPEKPKPTVVTKINPDKDYVYVESVRTEKNSDPDIDYDKFMWDTYFYRNGNRVEGVPFPEILKSKTVFSLDKVILNFKEGDSDKFNQQFAKDIEDLLAKEKEYPDVGYTYLLADYAETNNTISVMIREIALPRIVGEGISNNTKSYVFSKETGKLLSPEEILDVISISKDNIYTNLDKNSYHRAYDSDQDKVRIMKTKSECSIEGVYKRCEFPRYEEGLFITKDNKLIYITEEWSLAGQGLNPEIPTISSYLYK</sequence>